<dbReference type="PANTHER" id="PTHR43394">
    <property type="entry name" value="ATP-DEPENDENT PERMEASE MDL1, MITOCHONDRIAL"/>
    <property type="match status" value="1"/>
</dbReference>
<feature type="domain" description="ABC transporter" evidence="9">
    <location>
        <begin position="450"/>
        <end position="685"/>
    </location>
</feature>
<dbReference type="PROSITE" id="PS00211">
    <property type="entry name" value="ABC_TRANSPORTER_1"/>
    <property type="match status" value="1"/>
</dbReference>
<dbReference type="EMBL" id="JAASQJ010000002">
    <property type="protein sequence ID" value="NIJ52986.1"/>
    <property type="molecule type" value="Genomic_DNA"/>
</dbReference>
<dbReference type="Gene3D" id="1.20.1560.10">
    <property type="entry name" value="ABC transporter type 1, transmembrane domain"/>
    <property type="match status" value="1"/>
</dbReference>
<dbReference type="Gene3D" id="3.40.50.300">
    <property type="entry name" value="P-loop containing nucleotide triphosphate hydrolases"/>
    <property type="match status" value="1"/>
</dbReference>
<feature type="transmembrane region" description="Helical" evidence="8">
    <location>
        <begin position="244"/>
        <end position="265"/>
    </location>
</feature>
<comment type="subcellular location">
    <subcellularLocation>
        <location evidence="1">Cell membrane</location>
        <topology evidence="1">Multi-pass membrane protein</topology>
    </subcellularLocation>
</comment>
<evidence type="ECO:0000256" key="5">
    <source>
        <dbReference type="ARBA" id="ARBA00022840"/>
    </source>
</evidence>
<reference evidence="11 12" key="1">
    <citation type="submission" date="2020-03" db="EMBL/GenBank/DDBJ databases">
        <title>Genomic Encyclopedia of Type Strains, Phase IV (KMG-IV): sequencing the most valuable type-strain genomes for metagenomic binning, comparative biology and taxonomic classification.</title>
        <authorList>
            <person name="Goeker M."/>
        </authorList>
    </citation>
    <scope>NUCLEOTIDE SEQUENCE [LARGE SCALE GENOMIC DNA]</scope>
    <source>
        <strain evidence="11 12">DSM 102865</strain>
    </source>
</reference>
<evidence type="ECO:0000256" key="1">
    <source>
        <dbReference type="ARBA" id="ARBA00004651"/>
    </source>
</evidence>
<dbReference type="SMART" id="SM00382">
    <property type="entry name" value="AAA"/>
    <property type="match status" value="1"/>
</dbReference>
<dbReference type="CDD" id="cd18571">
    <property type="entry name" value="ABC_6TM_peptidase_like"/>
    <property type="match status" value="1"/>
</dbReference>
<keyword evidence="3" id="KW-0547">Nucleotide-binding</keyword>
<dbReference type="Pfam" id="PF03412">
    <property type="entry name" value="Peptidase_C39"/>
    <property type="match status" value="1"/>
</dbReference>
<dbReference type="InterPro" id="IPR011527">
    <property type="entry name" value="ABC1_TM_dom"/>
</dbReference>
<dbReference type="InterPro" id="IPR003439">
    <property type="entry name" value="ABC_transporter-like_ATP-bd"/>
</dbReference>
<dbReference type="PROSITE" id="PS50893">
    <property type="entry name" value="ABC_TRANSPORTER_2"/>
    <property type="match status" value="1"/>
</dbReference>
<sequence>MKFLRDKCNIAREGVSLKDISRVADEIGLRSLPIKMSLNDLVGKIQLPCVIHWHYSHFVVVYKIRKDVFFLSDPQVGLVKYKRSEFDEFWRGRQEKGVVLVLEPSPQLYQQDDVKVSRNIYRYVDYIRPYKNFIGQVLIGMLTGIAVSLVFPFITQSIVDIGIETKDFDFINVLLIATLVLTLSSIISNYIQSRIILYVADRVNISMVSDFLRKLLQLPVTFFDRKMTSDILNRIRDHDRIQGFIMSAFLGIIVSTLSFIVYAAILSYYDIKLFFLFLGGTFLYVIWIFLFLGARRRLDLRLFDANTVNQNDIIQIIDSSTEIKINNLHQKKRWDWEKSRVEISNLSLKLLNLSQTQQFGTTVIDRVKNVLITFFAAKSVVAGEMTIGMMLSAQYIIGQMNGPVGQIIGLVQSYQDANISLERVNEVVEEEKEETIHTGVESAIPLNRTIKITDLSFKYHESTPLVLKKINLEIEEGKMTALVGQSGSGKTTLMKLLLRLYENYEGDILIGDTALTSINLDNWRQKCGAVLQDGKIFNDTILLNIVLEPDDVDQERLRSVIDIANLREFISETTLKLYTPIGNGGFGISGGQKQRILIARALYKDPDFLFFDEATNSLDAKNEREITNNFERVLKGKTSVIIAHRLSTVKSADKIVVLDKGEIVEVGNHSELLAMKGYYFNLVSNQIELDS</sequence>
<evidence type="ECO:0000256" key="8">
    <source>
        <dbReference type="SAM" id="Phobius"/>
    </source>
</evidence>
<dbReference type="PANTHER" id="PTHR43394:SF1">
    <property type="entry name" value="ATP-BINDING CASSETTE SUB-FAMILY B MEMBER 10, MITOCHONDRIAL"/>
    <property type="match status" value="1"/>
</dbReference>
<keyword evidence="4" id="KW-0378">Hydrolase</keyword>
<dbReference type="Gene3D" id="3.90.70.10">
    <property type="entry name" value="Cysteine proteinases"/>
    <property type="match status" value="1"/>
</dbReference>
<feature type="transmembrane region" description="Helical" evidence="8">
    <location>
        <begin position="137"/>
        <end position="158"/>
    </location>
</feature>
<dbReference type="PROSITE" id="PS50929">
    <property type="entry name" value="ABC_TM1F"/>
    <property type="match status" value="1"/>
</dbReference>
<keyword evidence="5 11" id="KW-0067">ATP-binding</keyword>
<dbReference type="Pfam" id="PF00664">
    <property type="entry name" value="ABC_membrane"/>
    <property type="match status" value="1"/>
</dbReference>
<dbReference type="Proteomes" id="UP001179181">
    <property type="component" value="Unassembled WGS sequence"/>
</dbReference>
<proteinExistence type="predicted"/>
<organism evidence="11 12">
    <name type="scientific">Dyadobacter arcticus</name>
    <dbReference type="NCBI Taxonomy" id="1078754"/>
    <lineage>
        <taxon>Bacteria</taxon>
        <taxon>Pseudomonadati</taxon>
        <taxon>Bacteroidota</taxon>
        <taxon>Cytophagia</taxon>
        <taxon>Cytophagales</taxon>
        <taxon>Spirosomataceae</taxon>
        <taxon>Dyadobacter</taxon>
    </lineage>
</organism>
<dbReference type="SUPFAM" id="SSF52540">
    <property type="entry name" value="P-loop containing nucleoside triphosphate hydrolases"/>
    <property type="match status" value="1"/>
</dbReference>
<keyword evidence="12" id="KW-1185">Reference proteome</keyword>
<comment type="caution">
    <text evidence="11">The sequence shown here is derived from an EMBL/GenBank/DDBJ whole genome shotgun (WGS) entry which is preliminary data.</text>
</comment>
<keyword evidence="2 8" id="KW-0812">Transmembrane</keyword>
<dbReference type="InterPro" id="IPR039421">
    <property type="entry name" value="Type_1_exporter"/>
</dbReference>
<evidence type="ECO:0000256" key="3">
    <source>
        <dbReference type="ARBA" id="ARBA00022741"/>
    </source>
</evidence>
<dbReference type="InterPro" id="IPR003593">
    <property type="entry name" value="AAA+_ATPase"/>
</dbReference>
<keyword evidence="7 8" id="KW-0472">Membrane</keyword>
<accession>A0ABX0UPN0</accession>
<dbReference type="InterPro" id="IPR027417">
    <property type="entry name" value="P-loop_NTPase"/>
</dbReference>
<evidence type="ECO:0000256" key="6">
    <source>
        <dbReference type="ARBA" id="ARBA00022989"/>
    </source>
</evidence>
<dbReference type="InterPro" id="IPR005074">
    <property type="entry name" value="Peptidase_C39"/>
</dbReference>
<dbReference type="InterPro" id="IPR036640">
    <property type="entry name" value="ABC1_TM_sf"/>
</dbReference>
<evidence type="ECO:0000313" key="11">
    <source>
        <dbReference type="EMBL" id="NIJ52986.1"/>
    </source>
</evidence>
<dbReference type="GO" id="GO:0005524">
    <property type="term" value="F:ATP binding"/>
    <property type="evidence" value="ECO:0007669"/>
    <property type="project" value="UniProtKB-KW"/>
</dbReference>
<dbReference type="Pfam" id="PF00005">
    <property type="entry name" value="ABC_tran"/>
    <property type="match status" value="1"/>
</dbReference>
<feature type="domain" description="ABC transmembrane type-1" evidence="10">
    <location>
        <begin position="137"/>
        <end position="416"/>
    </location>
</feature>
<dbReference type="InterPro" id="IPR017871">
    <property type="entry name" value="ABC_transporter-like_CS"/>
</dbReference>
<evidence type="ECO:0000256" key="2">
    <source>
        <dbReference type="ARBA" id="ARBA00022692"/>
    </source>
</evidence>
<protein>
    <submittedName>
        <fullName evidence="11">ATP-binding cassette subfamily B protein</fullName>
    </submittedName>
</protein>
<evidence type="ECO:0000313" key="12">
    <source>
        <dbReference type="Proteomes" id="UP001179181"/>
    </source>
</evidence>
<name>A0ABX0UPN0_9BACT</name>
<feature type="transmembrane region" description="Helical" evidence="8">
    <location>
        <begin position="271"/>
        <end position="292"/>
    </location>
</feature>
<feature type="transmembrane region" description="Helical" evidence="8">
    <location>
        <begin position="170"/>
        <end position="191"/>
    </location>
</feature>
<keyword evidence="6 8" id="KW-1133">Transmembrane helix</keyword>
<evidence type="ECO:0000256" key="4">
    <source>
        <dbReference type="ARBA" id="ARBA00022801"/>
    </source>
</evidence>
<evidence type="ECO:0000256" key="7">
    <source>
        <dbReference type="ARBA" id="ARBA00023136"/>
    </source>
</evidence>
<evidence type="ECO:0000259" key="9">
    <source>
        <dbReference type="PROSITE" id="PS50893"/>
    </source>
</evidence>
<evidence type="ECO:0000259" key="10">
    <source>
        <dbReference type="PROSITE" id="PS50929"/>
    </source>
</evidence>
<gene>
    <name evidence="11" type="ORF">FHS68_002156</name>
</gene>
<dbReference type="SUPFAM" id="SSF90123">
    <property type="entry name" value="ABC transporter transmembrane region"/>
    <property type="match status" value="1"/>
</dbReference>